<protein>
    <submittedName>
        <fullName evidence="2">Uncharacterized protein</fullName>
    </submittedName>
</protein>
<evidence type="ECO:0000256" key="1">
    <source>
        <dbReference type="SAM" id="MobiDB-lite"/>
    </source>
</evidence>
<name>A0AAD7FUI0_9AGAR</name>
<feature type="compositionally biased region" description="Polar residues" evidence="1">
    <location>
        <begin position="380"/>
        <end position="392"/>
    </location>
</feature>
<feature type="region of interest" description="Disordered" evidence="1">
    <location>
        <begin position="378"/>
        <end position="402"/>
    </location>
</feature>
<dbReference type="EMBL" id="JARKIF010000005">
    <property type="protein sequence ID" value="KAJ7638252.1"/>
    <property type="molecule type" value="Genomic_DNA"/>
</dbReference>
<organism evidence="2 3">
    <name type="scientific">Roridomyces roridus</name>
    <dbReference type="NCBI Taxonomy" id="1738132"/>
    <lineage>
        <taxon>Eukaryota</taxon>
        <taxon>Fungi</taxon>
        <taxon>Dikarya</taxon>
        <taxon>Basidiomycota</taxon>
        <taxon>Agaricomycotina</taxon>
        <taxon>Agaricomycetes</taxon>
        <taxon>Agaricomycetidae</taxon>
        <taxon>Agaricales</taxon>
        <taxon>Marasmiineae</taxon>
        <taxon>Mycenaceae</taxon>
        <taxon>Roridomyces</taxon>
    </lineage>
</organism>
<gene>
    <name evidence="2" type="ORF">FB45DRAFT_863386</name>
</gene>
<evidence type="ECO:0000313" key="3">
    <source>
        <dbReference type="Proteomes" id="UP001221142"/>
    </source>
</evidence>
<keyword evidence="3" id="KW-1185">Reference proteome</keyword>
<proteinExistence type="predicted"/>
<sequence>MSHKFCNFGSNLTGRSDLRKVWLATSATRNRCIPPTRDITLLTLEGFFPQIPGQKVVYGYRPELTDQSIWEMIKGRRGLPFWAISALSRDFSIETVVSGLYDLCAHARCPHSTGVAFRGSSVVSRGNDGQNRAVRSGLAILAPSCVTARAPVSVGSWKGRKLGRNVRCRPLARIRGGRREQGEARWREVWGIPCMEGHGESDVNAVSGKRAFAKEASFRRGVAKRCRLWCGSNADEVAGRARRGLGGSRGFLMVSSEFGEVCDGCSRWAESDEPGEVRGEQEEREVVCWQQSRDNAEIAQKGKPRLPLIISQLESRGSSQPLFPGPWGDFEEPGTREPDLGVPMGEEDDIDLDEILDKIHVPEDEDELLVVLPAAASEQPVDSSTAPNQKQQPAAWIEPTASRPPLCNQNGNYYYYTPITILVKILAAHTIPATQPNLNPAFTPLTANSQWILGAVFTAEAAGGGGMLTVLGHTKPVLT</sequence>
<comment type="caution">
    <text evidence="2">The sequence shown here is derived from an EMBL/GenBank/DDBJ whole genome shotgun (WGS) entry which is preliminary data.</text>
</comment>
<dbReference type="Proteomes" id="UP001221142">
    <property type="component" value="Unassembled WGS sequence"/>
</dbReference>
<dbReference type="AlphaFoldDB" id="A0AAD7FUI0"/>
<evidence type="ECO:0000313" key="2">
    <source>
        <dbReference type="EMBL" id="KAJ7638252.1"/>
    </source>
</evidence>
<accession>A0AAD7FUI0</accession>
<reference evidence="2" key="1">
    <citation type="submission" date="2023-03" db="EMBL/GenBank/DDBJ databases">
        <title>Massive genome expansion in bonnet fungi (Mycena s.s.) driven by repeated elements and novel gene families across ecological guilds.</title>
        <authorList>
            <consortium name="Lawrence Berkeley National Laboratory"/>
            <person name="Harder C.B."/>
            <person name="Miyauchi S."/>
            <person name="Viragh M."/>
            <person name="Kuo A."/>
            <person name="Thoen E."/>
            <person name="Andreopoulos B."/>
            <person name="Lu D."/>
            <person name="Skrede I."/>
            <person name="Drula E."/>
            <person name="Henrissat B."/>
            <person name="Morin E."/>
            <person name="Kohler A."/>
            <person name="Barry K."/>
            <person name="LaButti K."/>
            <person name="Morin E."/>
            <person name="Salamov A."/>
            <person name="Lipzen A."/>
            <person name="Mereny Z."/>
            <person name="Hegedus B."/>
            <person name="Baldrian P."/>
            <person name="Stursova M."/>
            <person name="Weitz H."/>
            <person name="Taylor A."/>
            <person name="Grigoriev I.V."/>
            <person name="Nagy L.G."/>
            <person name="Martin F."/>
            <person name="Kauserud H."/>
        </authorList>
    </citation>
    <scope>NUCLEOTIDE SEQUENCE</scope>
    <source>
        <strain evidence="2">9284</strain>
    </source>
</reference>